<dbReference type="Pfam" id="PF12770">
    <property type="entry name" value="CHAT"/>
    <property type="match status" value="1"/>
</dbReference>
<evidence type="ECO:0000259" key="2">
    <source>
        <dbReference type="Pfam" id="PF12770"/>
    </source>
</evidence>
<dbReference type="RefSeq" id="WP_344661711.1">
    <property type="nucleotide sequence ID" value="NZ_BAAAQM010000058.1"/>
</dbReference>
<dbReference type="EMBL" id="BAAAQM010000058">
    <property type="protein sequence ID" value="GAA1996892.1"/>
    <property type="molecule type" value="Genomic_DNA"/>
</dbReference>
<dbReference type="InterPro" id="IPR024983">
    <property type="entry name" value="CHAT_dom"/>
</dbReference>
<organism evidence="3 4">
    <name type="scientific">Catenulispora subtropica</name>
    <dbReference type="NCBI Taxonomy" id="450798"/>
    <lineage>
        <taxon>Bacteria</taxon>
        <taxon>Bacillati</taxon>
        <taxon>Actinomycetota</taxon>
        <taxon>Actinomycetes</taxon>
        <taxon>Catenulisporales</taxon>
        <taxon>Catenulisporaceae</taxon>
        <taxon>Catenulispora</taxon>
    </lineage>
</organism>
<accession>A0ABN2T1V6</accession>
<proteinExistence type="predicted"/>
<feature type="region of interest" description="Disordered" evidence="1">
    <location>
        <begin position="591"/>
        <end position="625"/>
    </location>
</feature>
<feature type="compositionally biased region" description="Low complexity" evidence="1">
    <location>
        <begin position="603"/>
        <end position="622"/>
    </location>
</feature>
<evidence type="ECO:0000313" key="4">
    <source>
        <dbReference type="Proteomes" id="UP001499854"/>
    </source>
</evidence>
<comment type="caution">
    <text evidence="3">The sequence shown here is derived from an EMBL/GenBank/DDBJ whole genome shotgun (WGS) entry which is preliminary data.</text>
</comment>
<keyword evidence="4" id="KW-1185">Reference proteome</keyword>
<name>A0ABN2T1V6_9ACTN</name>
<protein>
    <recommendedName>
        <fullName evidence="2">CHAT domain-containing protein</fullName>
    </recommendedName>
</protein>
<sequence>MTDDLLARRDALRAELAALTGPARTRPLLELGQLCAHLHQRAGITSPAARPYLLEAIEALDEAYDRLDPGDANRVRCGTTLGMLLGGKLLAEPPRAQDPERDRAIALVGEALTTGAIGPVQRMTAHMVVGVLLVMRTMSRMQDPTRLMGAINGATPPEDLADLDSGLEHLAVVRVDPTAPAEARKMAETLTTMAEALRGLLGGFGGGPAGADLGTMMEALSTLQNLQKDNFGLRMPQVLPEGAFGPIVTDQPVVDRPVAVFPGAPLDEEPVAPPEPAPRTDVEGLRDSVRKLLTGGGDLLETLAGLLRAGEAPPWIDDFVAATGSVVYAEADSEDEADAEDEDDATPTGLDHLLHAAALYLRGLRDTGGWGEEEDEADGDTAAATESVLAAAATLPDAQPDAVPTLVFLAGLCSEAAVAGVAERLTGLRAAVRALGAESLLLPEPAEGLALNAASGRIEPCDAPGDGSVVVGPEAPGISGHWFASLSQLLDVAARKLRPVTADPVFVVNPRGDREAATMQAMALRRLLYPRSTGLGQVVENVDGAGTANEVRRSMGASLLHLDCGVSAAGMLELADGGELDVAELTASAGAAGMKGPAGSAEMSGPAGPAGMSGPAGSASSPELEGGLAILPPGRFHPLADQLLAAGFAGVIGWAGPVPDPLAALLVFVVHQELAESGGTPAEAVRRARRWLLDPDRDRERLPALLTGYADRLNATPGTDLAVVAATLVYRGP</sequence>
<reference evidence="3 4" key="1">
    <citation type="journal article" date="2019" name="Int. J. Syst. Evol. Microbiol.">
        <title>The Global Catalogue of Microorganisms (GCM) 10K type strain sequencing project: providing services to taxonomists for standard genome sequencing and annotation.</title>
        <authorList>
            <consortium name="The Broad Institute Genomics Platform"/>
            <consortium name="The Broad Institute Genome Sequencing Center for Infectious Disease"/>
            <person name="Wu L."/>
            <person name="Ma J."/>
        </authorList>
    </citation>
    <scope>NUCLEOTIDE SEQUENCE [LARGE SCALE GENOMIC DNA]</scope>
    <source>
        <strain evidence="3 4">JCM 16013</strain>
    </source>
</reference>
<gene>
    <name evidence="3" type="ORF">GCM10009838_72620</name>
</gene>
<evidence type="ECO:0000256" key="1">
    <source>
        <dbReference type="SAM" id="MobiDB-lite"/>
    </source>
</evidence>
<feature type="domain" description="CHAT" evidence="2">
    <location>
        <begin position="636"/>
        <end position="699"/>
    </location>
</feature>
<evidence type="ECO:0000313" key="3">
    <source>
        <dbReference type="EMBL" id="GAA1996892.1"/>
    </source>
</evidence>
<dbReference type="Proteomes" id="UP001499854">
    <property type="component" value="Unassembled WGS sequence"/>
</dbReference>